<reference evidence="1 2" key="1">
    <citation type="journal article" date="2015" name="Genome Biol. Evol.">
        <title>Comparative Genomics of a Bacterivorous Green Alga Reveals Evolutionary Causalities and Consequences of Phago-Mixotrophic Mode of Nutrition.</title>
        <authorList>
            <person name="Burns J.A."/>
            <person name="Paasch A."/>
            <person name="Narechania A."/>
            <person name="Kim E."/>
        </authorList>
    </citation>
    <scope>NUCLEOTIDE SEQUENCE [LARGE SCALE GENOMIC DNA]</scope>
    <source>
        <strain evidence="1 2">PLY_AMNH</strain>
    </source>
</reference>
<accession>A0AAE0BXS9</accession>
<organism evidence="1 2">
    <name type="scientific">Cymbomonas tetramitiformis</name>
    <dbReference type="NCBI Taxonomy" id="36881"/>
    <lineage>
        <taxon>Eukaryota</taxon>
        <taxon>Viridiplantae</taxon>
        <taxon>Chlorophyta</taxon>
        <taxon>Pyramimonadophyceae</taxon>
        <taxon>Pyramimonadales</taxon>
        <taxon>Pyramimonadaceae</taxon>
        <taxon>Cymbomonas</taxon>
    </lineage>
</organism>
<keyword evidence="2" id="KW-1185">Reference proteome</keyword>
<evidence type="ECO:0000313" key="1">
    <source>
        <dbReference type="EMBL" id="KAK3243785.1"/>
    </source>
</evidence>
<comment type="caution">
    <text evidence="1">The sequence shown here is derived from an EMBL/GenBank/DDBJ whole genome shotgun (WGS) entry which is preliminary data.</text>
</comment>
<proteinExistence type="predicted"/>
<evidence type="ECO:0000313" key="2">
    <source>
        <dbReference type="Proteomes" id="UP001190700"/>
    </source>
</evidence>
<dbReference type="EMBL" id="LGRX02032651">
    <property type="protein sequence ID" value="KAK3243785.1"/>
    <property type="molecule type" value="Genomic_DNA"/>
</dbReference>
<dbReference type="AlphaFoldDB" id="A0AAE0BXS9"/>
<gene>
    <name evidence="1" type="ORF">CYMTET_46578</name>
</gene>
<dbReference type="Proteomes" id="UP001190700">
    <property type="component" value="Unassembled WGS sequence"/>
</dbReference>
<name>A0AAE0BXS9_9CHLO</name>
<protein>
    <submittedName>
        <fullName evidence="1">Uncharacterized protein</fullName>
    </submittedName>
</protein>
<sequence>MIDQCIEYGSMVVHSIFQERLGEEVAKDTDARAKVHQPICLLNCGIPKTEYQLAGKKELCDCHEPVTEVPKKYSKTAKRTKETQSAAYREAEASMKLAKKQELQHRQHENAVREEQWRSEWEAAIAVGKPKPKKLEMLKPPPRPPPKPLSELARSVVVCQASGAKLHEIEHRAYRVGKAIYWEQRCGDQVWETRFDFGMACIAFVEDPNREVYHKELKQYFLVRDHPDVRFMLSTQEEDVAFHY</sequence>